<keyword evidence="1" id="KW-0433">Leucine-rich repeat</keyword>
<feature type="signal peptide" evidence="3">
    <location>
        <begin position="1"/>
        <end position="21"/>
    </location>
</feature>
<dbReference type="Proteomes" id="UP001153620">
    <property type="component" value="Chromosome 1"/>
</dbReference>
<dbReference type="OrthoDB" id="676979at2759"/>
<organism evidence="4 5">
    <name type="scientific">Chironomus riparius</name>
    <dbReference type="NCBI Taxonomy" id="315576"/>
    <lineage>
        <taxon>Eukaryota</taxon>
        <taxon>Metazoa</taxon>
        <taxon>Ecdysozoa</taxon>
        <taxon>Arthropoda</taxon>
        <taxon>Hexapoda</taxon>
        <taxon>Insecta</taxon>
        <taxon>Pterygota</taxon>
        <taxon>Neoptera</taxon>
        <taxon>Endopterygota</taxon>
        <taxon>Diptera</taxon>
        <taxon>Nematocera</taxon>
        <taxon>Chironomoidea</taxon>
        <taxon>Chironomidae</taxon>
        <taxon>Chironominae</taxon>
        <taxon>Chironomus</taxon>
    </lineage>
</organism>
<dbReference type="Gene3D" id="3.80.10.10">
    <property type="entry name" value="Ribonuclease Inhibitor"/>
    <property type="match status" value="1"/>
</dbReference>
<accession>A0A9N9WK21</accession>
<name>A0A9N9WK21_9DIPT</name>
<dbReference type="InterPro" id="IPR032675">
    <property type="entry name" value="LRR_dom_sf"/>
</dbReference>
<reference evidence="4" key="2">
    <citation type="submission" date="2022-10" db="EMBL/GenBank/DDBJ databases">
        <authorList>
            <consortium name="ENA_rothamsted_submissions"/>
            <consortium name="culmorum"/>
            <person name="King R."/>
        </authorList>
    </citation>
    <scope>NUCLEOTIDE SEQUENCE</scope>
</reference>
<dbReference type="InterPro" id="IPR003591">
    <property type="entry name" value="Leu-rich_rpt_typical-subtyp"/>
</dbReference>
<proteinExistence type="predicted"/>
<reference evidence="4" key="1">
    <citation type="submission" date="2022-01" db="EMBL/GenBank/DDBJ databases">
        <authorList>
            <person name="King R."/>
        </authorList>
    </citation>
    <scope>NUCLEOTIDE SEQUENCE</scope>
</reference>
<keyword evidence="3" id="KW-0732">Signal</keyword>
<dbReference type="InterPro" id="IPR050333">
    <property type="entry name" value="SLRP"/>
</dbReference>
<dbReference type="InterPro" id="IPR001611">
    <property type="entry name" value="Leu-rich_rpt"/>
</dbReference>
<dbReference type="Pfam" id="PF13306">
    <property type="entry name" value="LRR_5"/>
    <property type="match status" value="1"/>
</dbReference>
<sequence length="352" mass="39832">MYLKILLVVLTLSINSQSIFSQTEGLSCRYFEDISGYNCELIIQNPNGLNNFTEISGDHIDGKSDSDVKVVNVHRSITTNIPAIICEKFNNIQRASFESSGIERIDDYSFAHCKNLTKLSIMYTMVKRIDRNAFKENLILESLIIDDAELSTMPNNIFSNASRKLKFLSLQKNSFKILKAEWFQPLVKLEELRLDFNEIEEIPENAFSSIKNLRLLSMTYNKLKVLSAKSFGNLSKLNDYNFFNNHLNAIDENLLNSLKFDSSAFGNNWCTLVPSDQSLSVENLEECIENYRAFDAGCTLGDTNGRICKLENDSQELSKAISSNNVKLQAQIDVLTIAIQSLQNQLNLLNVG</sequence>
<dbReference type="PROSITE" id="PS51450">
    <property type="entry name" value="LRR"/>
    <property type="match status" value="1"/>
</dbReference>
<dbReference type="SMART" id="SM00369">
    <property type="entry name" value="LRR_TYP"/>
    <property type="match status" value="3"/>
</dbReference>
<dbReference type="SUPFAM" id="SSF52058">
    <property type="entry name" value="L domain-like"/>
    <property type="match status" value="1"/>
</dbReference>
<dbReference type="PANTHER" id="PTHR45712">
    <property type="entry name" value="AGAP008170-PA"/>
    <property type="match status" value="1"/>
</dbReference>
<evidence type="ECO:0000256" key="2">
    <source>
        <dbReference type="ARBA" id="ARBA00022737"/>
    </source>
</evidence>
<dbReference type="EMBL" id="OU895877">
    <property type="protein sequence ID" value="CAG9798450.1"/>
    <property type="molecule type" value="Genomic_DNA"/>
</dbReference>
<evidence type="ECO:0000313" key="4">
    <source>
        <dbReference type="EMBL" id="CAG9798450.1"/>
    </source>
</evidence>
<evidence type="ECO:0000256" key="1">
    <source>
        <dbReference type="ARBA" id="ARBA00022614"/>
    </source>
</evidence>
<gene>
    <name evidence="4" type="ORF">CHIRRI_LOCUS1432</name>
</gene>
<dbReference type="InterPro" id="IPR026906">
    <property type="entry name" value="LRR_5"/>
</dbReference>
<keyword evidence="2" id="KW-0677">Repeat</keyword>
<protein>
    <submittedName>
        <fullName evidence="4">Uncharacterized protein</fullName>
    </submittedName>
</protein>
<evidence type="ECO:0000313" key="5">
    <source>
        <dbReference type="Proteomes" id="UP001153620"/>
    </source>
</evidence>
<dbReference type="AlphaFoldDB" id="A0A9N9WK21"/>
<dbReference type="PANTHER" id="PTHR45712:SF22">
    <property type="entry name" value="INSULIN-LIKE GROWTH FACTOR-BINDING PROTEIN COMPLEX ACID LABILE SUBUNIT"/>
    <property type="match status" value="1"/>
</dbReference>
<evidence type="ECO:0000256" key="3">
    <source>
        <dbReference type="SAM" id="SignalP"/>
    </source>
</evidence>
<keyword evidence="5" id="KW-1185">Reference proteome</keyword>
<feature type="chain" id="PRO_5040265051" evidence="3">
    <location>
        <begin position="22"/>
        <end position="352"/>
    </location>
</feature>